<reference evidence="1" key="1">
    <citation type="submission" date="2020-07" db="EMBL/GenBank/DDBJ databases">
        <title>The High-quality genome of the commercially important snow crab, Chionoecetes opilio.</title>
        <authorList>
            <person name="Jeong J.-H."/>
            <person name="Ryu S."/>
        </authorList>
    </citation>
    <scope>NUCLEOTIDE SEQUENCE</scope>
    <source>
        <strain evidence="1">MADBK_172401_WGS</strain>
        <tissue evidence="1">Digestive gland</tissue>
    </source>
</reference>
<gene>
    <name evidence="1" type="ORF">GWK47_047098</name>
</gene>
<keyword evidence="2" id="KW-1185">Reference proteome</keyword>
<protein>
    <submittedName>
        <fullName evidence="1">Uncharacterized protein</fullName>
    </submittedName>
</protein>
<accession>A0A8J5CGJ3</accession>
<name>A0A8J5CGJ3_CHIOP</name>
<organism evidence="1 2">
    <name type="scientific">Chionoecetes opilio</name>
    <name type="common">Atlantic snow crab</name>
    <name type="synonym">Cancer opilio</name>
    <dbReference type="NCBI Taxonomy" id="41210"/>
    <lineage>
        <taxon>Eukaryota</taxon>
        <taxon>Metazoa</taxon>
        <taxon>Ecdysozoa</taxon>
        <taxon>Arthropoda</taxon>
        <taxon>Crustacea</taxon>
        <taxon>Multicrustacea</taxon>
        <taxon>Malacostraca</taxon>
        <taxon>Eumalacostraca</taxon>
        <taxon>Eucarida</taxon>
        <taxon>Decapoda</taxon>
        <taxon>Pleocyemata</taxon>
        <taxon>Brachyura</taxon>
        <taxon>Eubrachyura</taxon>
        <taxon>Majoidea</taxon>
        <taxon>Majidae</taxon>
        <taxon>Chionoecetes</taxon>
    </lineage>
</organism>
<evidence type="ECO:0000313" key="1">
    <source>
        <dbReference type="EMBL" id="KAG0721113.1"/>
    </source>
</evidence>
<dbReference type="AlphaFoldDB" id="A0A8J5CGJ3"/>
<evidence type="ECO:0000313" key="2">
    <source>
        <dbReference type="Proteomes" id="UP000770661"/>
    </source>
</evidence>
<dbReference type="Proteomes" id="UP000770661">
    <property type="component" value="Unassembled WGS sequence"/>
</dbReference>
<dbReference type="EMBL" id="JACEEZ010011790">
    <property type="protein sequence ID" value="KAG0721113.1"/>
    <property type="molecule type" value="Genomic_DNA"/>
</dbReference>
<proteinExistence type="predicted"/>
<comment type="caution">
    <text evidence="1">The sequence shown here is derived from an EMBL/GenBank/DDBJ whole genome shotgun (WGS) entry which is preliminary data.</text>
</comment>
<sequence length="120" mass="14019">MDVPKILYSFKIWMFRGQFRLTKRRSVDPQRLCLFVVRVYAKAWIEASFSVQAPRLDLELIKALGTYDKIDPESETSRCRKMSSHLWYVSEELVGLSLPFDSDVSCETKNAMVTAYDERI</sequence>
<dbReference type="OrthoDB" id="7696210at2759"/>